<proteinExistence type="predicted"/>
<dbReference type="Proteomes" id="UP000766629">
    <property type="component" value="Unassembled WGS sequence"/>
</dbReference>
<gene>
    <name evidence="3" type="primary">dgt</name>
    <name evidence="3" type="ORF">KUV26_14415</name>
</gene>
<evidence type="ECO:0000256" key="1">
    <source>
        <dbReference type="ARBA" id="ARBA00022801"/>
    </source>
</evidence>
<evidence type="ECO:0000313" key="4">
    <source>
        <dbReference type="Proteomes" id="UP000766629"/>
    </source>
</evidence>
<accession>A0ABS7NHG9</accession>
<dbReference type="Gene3D" id="1.10.3210.10">
    <property type="entry name" value="Hypothetical protein af1432"/>
    <property type="match status" value="1"/>
</dbReference>
<dbReference type="InterPro" id="IPR050135">
    <property type="entry name" value="dGTPase-like"/>
</dbReference>
<dbReference type="Gene3D" id="1.10.3550.10">
    <property type="entry name" value="eoxyguanosinetriphosphate triphosphohydrolase domain-like"/>
    <property type="match status" value="1"/>
</dbReference>
<protein>
    <submittedName>
        <fullName evidence="3">DNTP triphosphohydrolase</fullName>
    </submittedName>
</protein>
<dbReference type="PANTHER" id="PTHR11373:SF40">
    <property type="entry name" value="DEOXYGUANOSINETRIPHOSPHATE TRIPHOSPHOHYDROLASE-LIKE PROTEIN 2"/>
    <property type="match status" value="1"/>
</dbReference>
<dbReference type="InterPro" id="IPR003607">
    <property type="entry name" value="HD/PDEase_dom"/>
</dbReference>
<dbReference type="EMBL" id="JAHVJA010000006">
    <property type="protein sequence ID" value="MBY6140635.1"/>
    <property type="molecule type" value="Genomic_DNA"/>
</dbReference>
<dbReference type="InterPro" id="IPR027432">
    <property type="entry name" value="dGTP_triphosphohydrolase_C"/>
</dbReference>
<name>A0ABS7NHG9_9RHOB</name>
<evidence type="ECO:0000259" key="2">
    <source>
        <dbReference type="SMART" id="SM00471"/>
    </source>
</evidence>
<evidence type="ECO:0000313" key="3">
    <source>
        <dbReference type="EMBL" id="MBY6140635.1"/>
    </source>
</evidence>
<dbReference type="PANTHER" id="PTHR11373">
    <property type="entry name" value="DEOXYNUCLEOSIDE TRIPHOSPHATE TRIPHOSPHOHYDROLASE"/>
    <property type="match status" value="1"/>
</dbReference>
<dbReference type="SMART" id="SM00471">
    <property type="entry name" value="HDc"/>
    <property type="match status" value="1"/>
</dbReference>
<dbReference type="RefSeq" id="WP_222508852.1">
    <property type="nucleotide sequence ID" value="NZ_JAHVJA010000006.1"/>
</dbReference>
<dbReference type="InterPro" id="IPR006261">
    <property type="entry name" value="dGTPase"/>
</dbReference>
<dbReference type="SUPFAM" id="SSF109604">
    <property type="entry name" value="HD-domain/PDEase-like"/>
    <property type="match status" value="1"/>
</dbReference>
<keyword evidence="1" id="KW-0378">Hydrolase</keyword>
<dbReference type="InterPro" id="IPR006674">
    <property type="entry name" value="HD_domain"/>
</dbReference>
<comment type="caution">
    <text evidence="3">The sequence shown here is derived from an EMBL/GenBank/DDBJ whole genome shotgun (WGS) entry which is preliminary data.</text>
</comment>
<organism evidence="3 4">
    <name type="scientific">Leisingera daeponensis</name>
    <dbReference type="NCBI Taxonomy" id="405746"/>
    <lineage>
        <taxon>Bacteria</taxon>
        <taxon>Pseudomonadati</taxon>
        <taxon>Pseudomonadota</taxon>
        <taxon>Alphaproteobacteria</taxon>
        <taxon>Rhodobacterales</taxon>
        <taxon>Roseobacteraceae</taxon>
        <taxon>Leisingera</taxon>
    </lineage>
</organism>
<dbReference type="InterPro" id="IPR023293">
    <property type="entry name" value="dGTP_triP_hydro_central_sf"/>
</dbReference>
<feature type="domain" description="HD/PDEase" evidence="2">
    <location>
        <begin position="58"/>
        <end position="266"/>
    </location>
</feature>
<dbReference type="Gene3D" id="1.10.3410.10">
    <property type="entry name" value="putative deoxyguanosinetriphosphate triphosphohydrolase like domain"/>
    <property type="match status" value="1"/>
</dbReference>
<dbReference type="Pfam" id="PF01966">
    <property type="entry name" value="HD"/>
    <property type="match status" value="1"/>
</dbReference>
<reference evidence="3 4" key="1">
    <citation type="submission" date="2021-06" db="EMBL/GenBank/DDBJ databases">
        <title>50 bacteria genomes isolated from Dapeng, Shenzhen, China.</title>
        <authorList>
            <person name="Zheng W."/>
            <person name="Yu S."/>
            <person name="Huang Y."/>
        </authorList>
    </citation>
    <scope>NUCLEOTIDE SEQUENCE [LARGE SCALE GENOMIC DNA]</scope>
    <source>
        <strain evidence="3 4">DP1N14-2</strain>
    </source>
</reference>
<sequence length="453" mass="49265">MAMEWNRLLNAGRLCRPEFPEAPGREAYLQDYDRILFSEPFRRLAQKTQVHPLYSHDHVHHRMIHSMETCSVGRSLGAGVGQALLAAGRISPGQVLRIAGHVQAACLLHDIGNPPFGHSGEDSIGGWFAAQFKAGRGLAAHVPADRQAEFAHFEGNAQGLRIAGRLEMARREGGMRLSYATLGAFLKYPCTRQVRDAVCSGGPAPYAGLKKFGVFAADTALLDEICAATGMIREDAGWYRRHPLAFLVEAADDICYRIMDIEDAGAVGDLDRADVAAVLEDITGKPNREDDAAMPLSERVSLLRALAIGAATSAAVQAFMDNYDAIMSGEFDGDLIGASAKADAFAELQRLSVERIFAARRKTELEVAGRQVLHRILDHFHGLYTDLAACGWDPAGLAKEHSHWAQLIRAVDLDLRGVEDACTAMHSLADFVSGMTDRYAVKVRDMVSGSLQV</sequence>
<keyword evidence="4" id="KW-1185">Reference proteome</keyword>
<dbReference type="NCBIfam" id="TIGR01353">
    <property type="entry name" value="dGTP_triPase"/>
    <property type="match status" value="1"/>
</dbReference>